<dbReference type="RefSeq" id="WP_342881830.1">
    <property type="nucleotide sequence ID" value="NZ_JBBMQS010000006.1"/>
</dbReference>
<dbReference type="Pfam" id="PF13009">
    <property type="entry name" value="Integrase_2"/>
    <property type="match status" value="1"/>
</dbReference>
<evidence type="ECO:0000313" key="2">
    <source>
        <dbReference type="EMBL" id="MEM5498132.1"/>
    </source>
</evidence>
<evidence type="ECO:0000256" key="1">
    <source>
        <dbReference type="ARBA" id="ARBA00023172"/>
    </source>
</evidence>
<dbReference type="Gene3D" id="1.10.443.10">
    <property type="entry name" value="Intergrase catalytic core"/>
    <property type="match status" value="1"/>
</dbReference>
<name>A0ABU9SWC2_9ALTE</name>
<keyword evidence="1" id="KW-0233">DNA recombination</keyword>
<sequence>MNKYVDLELTRGLAVEEIIQKPTSLNVDAVNMLKKARDDDPDYCPLLEIILGRRAIPYKSYLELLELEKASQITIDFSIRAKELDVLNENESSHHSKINAIAQVLCAIRNYYHVAKLSEVTIEIWEDFSSQVKNSDSSFRDQLSLTQINAIRLIAKVLTGITNVSAYSELIAKKKVHNYQHNKKHILVVFDKWGEFFQQWLAGLLLKSLKDRKSSFNKLQGYLATFKNASDPLVFLSQERTYTFWAYLKDNDSKGLRATALHMNDFVNWIIEGHLTVTDDSGSATIGYPLLTAKEVNFVLDSKDSLVSRPAESVKCAMPTKWLLLCKDILLENDYAWPKSLDYEKFDYFNKEIGKYEKVWCPVSTFLYLIMCELPLRRVQVKSLDSGEGDSDEYFLGDDSWSANSSVHAGYWRMRHENQTERGFIRKLHTQGKESVGFYVNTNKTQDRSTGFSDRSGYVIPWNNETILKIARDLRTWQEKYNPVDSPQKYRDIPIRIWSNDPSELVKNLIPDRFYLFRTPLHTNAGAPISEAHLNRFWLALMQELERRLNEQGDEISIITKRSKHSAPLISIFTPHGLRVAGLTAFVEAGVPIEVLSKVVAGHASILMTLYYVKFSPAKISEVLTNAQKQIEDSQQSNFSTWLKNAAWEDANKYSVYNDEISIKTIYDNNDNALWESKQIGICPNAGTRCEEGGELIRKNGKGKDSYLEVSGGRGNCVRCRFFISGRPWLIPLWLHGNKLLADSQKFSFEVEEARLELEALYQQRKKIVKEKGAAFIPAQQKSNIKAAEGLLDRKTAELDQKLCDAHATYRLIEGIRAGNASDDPNSNFPAQAELETNETGFIEQHHFRNQNMLVQASRLYPHIRDSDLERDRNHFIDKVMFQAGMTPLTFSRLSEDEIRAASDAFSSYLVSKLNDNELQMLETGAVSLNELGLKAGAEKTLALKERSIKIN</sequence>
<dbReference type="InterPro" id="IPR011010">
    <property type="entry name" value="DNA_brk_join_enz"/>
</dbReference>
<keyword evidence="3" id="KW-1185">Reference proteome</keyword>
<dbReference type="InterPro" id="IPR013762">
    <property type="entry name" value="Integrase-like_cat_sf"/>
</dbReference>
<evidence type="ECO:0000313" key="3">
    <source>
        <dbReference type="Proteomes" id="UP001461163"/>
    </source>
</evidence>
<protein>
    <submittedName>
        <fullName evidence="2">VPA1269 family protein</fullName>
    </submittedName>
</protein>
<proteinExistence type="predicted"/>
<gene>
    <name evidence="2" type="ORF">WNY77_12050</name>
</gene>
<dbReference type="Proteomes" id="UP001461163">
    <property type="component" value="Unassembled WGS sequence"/>
</dbReference>
<comment type="caution">
    <text evidence="2">The sequence shown here is derived from an EMBL/GenBank/DDBJ whole genome shotgun (WGS) entry which is preliminary data.</text>
</comment>
<dbReference type="InterPro" id="IPR024965">
    <property type="entry name" value="Putative_integrase"/>
</dbReference>
<dbReference type="SUPFAM" id="SSF56349">
    <property type="entry name" value="DNA breaking-rejoining enzymes"/>
    <property type="match status" value="1"/>
</dbReference>
<organism evidence="2 3">
    <name type="scientific">Paraglaciecola mesophila</name>
    <dbReference type="NCBI Taxonomy" id="197222"/>
    <lineage>
        <taxon>Bacteria</taxon>
        <taxon>Pseudomonadati</taxon>
        <taxon>Pseudomonadota</taxon>
        <taxon>Gammaproteobacteria</taxon>
        <taxon>Alteromonadales</taxon>
        <taxon>Alteromonadaceae</taxon>
        <taxon>Paraglaciecola</taxon>
    </lineage>
</organism>
<reference evidence="2 3" key="1">
    <citation type="submission" date="2024-03" db="EMBL/GenBank/DDBJ databases">
        <title>Community enrichment and isolation of bacterial strains for fucoidan degradation.</title>
        <authorList>
            <person name="Sichert A."/>
        </authorList>
    </citation>
    <scope>NUCLEOTIDE SEQUENCE [LARGE SCALE GENOMIC DNA]</scope>
    <source>
        <strain evidence="2 3">AS12</strain>
    </source>
</reference>
<accession>A0ABU9SWC2</accession>
<dbReference type="EMBL" id="JBBMQS010000006">
    <property type="protein sequence ID" value="MEM5498132.1"/>
    <property type="molecule type" value="Genomic_DNA"/>
</dbReference>